<dbReference type="GO" id="GO:0071816">
    <property type="term" value="P:tail-anchored membrane protein insertion into ER membrane"/>
    <property type="evidence" value="ECO:0007669"/>
    <property type="project" value="InterPro"/>
</dbReference>
<dbReference type="GO" id="GO:0005789">
    <property type="term" value="C:endoplasmic reticulum membrane"/>
    <property type="evidence" value="ECO:0007669"/>
    <property type="project" value="UniProtKB-SubCell"/>
</dbReference>
<organism evidence="9 10">
    <name type="scientific">Chytriomyces confervae</name>
    <dbReference type="NCBI Taxonomy" id="246404"/>
    <lineage>
        <taxon>Eukaryota</taxon>
        <taxon>Fungi</taxon>
        <taxon>Fungi incertae sedis</taxon>
        <taxon>Chytridiomycota</taxon>
        <taxon>Chytridiomycota incertae sedis</taxon>
        <taxon>Chytridiomycetes</taxon>
        <taxon>Chytridiales</taxon>
        <taxon>Chytriomycetaceae</taxon>
        <taxon>Chytriomyces</taxon>
    </lineage>
</organism>
<evidence type="ECO:0000256" key="7">
    <source>
        <dbReference type="SAM" id="Phobius"/>
    </source>
</evidence>
<protein>
    <recommendedName>
        <fullName evidence="11">Guided entry of tail-anchored proteins 1</fullName>
    </recommendedName>
</protein>
<dbReference type="PANTHER" id="PTHR42650">
    <property type="entry name" value="TAIL-ANCHORED PROTEIN INSERTION RECEPTOR WRB"/>
    <property type="match status" value="1"/>
</dbReference>
<evidence type="ECO:0000256" key="4">
    <source>
        <dbReference type="ARBA" id="ARBA00022824"/>
    </source>
</evidence>
<reference evidence="9 10" key="1">
    <citation type="journal article" date="2019" name="Sci. Rep.">
        <title>Comparative genomics of chytrid fungi reveal insights into the obligate biotrophic and pathogenic lifestyle of Synchytrium endobioticum.</title>
        <authorList>
            <person name="van de Vossenberg B.T.L.H."/>
            <person name="Warris S."/>
            <person name="Nguyen H.D.T."/>
            <person name="van Gent-Pelzer M.P.E."/>
            <person name="Joly D.L."/>
            <person name="van de Geest H.C."/>
            <person name="Bonants P.J.M."/>
            <person name="Smith D.S."/>
            <person name="Levesque C.A."/>
            <person name="van der Lee T.A.J."/>
        </authorList>
    </citation>
    <scope>NUCLEOTIDE SEQUENCE [LARGE SCALE GENOMIC DNA]</scope>
    <source>
        <strain evidence="9 10">CBS 675.73</strain>
    </source>
</reference>
<keyword evidence="8" id="KW-0732">Signal</keyword>
<dbReference type="Gene3D" id="1.10.287.660">
    <property type="entry name" value="Helix hairpin bin"/>
    <property type="match status" value="1"/>
</dbReference>
<keyword evidence="3 7" id="KW-0812">Transmembrane</keyword>
<keyword evidence="4" id="KW-0256">Endoplasmic reticulum</keyword>
<evidence type="ECO:0000256" key="2">
    <source>
        <dbReference type="ARBA" id="ARBA00010799"/>
    </source>
</evidence>
<evidence type="ECO:0000256" key="1">
    <source>
        <dbReference type="ARBA" id="ARBA00004477"/>
    </source>
</evidence>
<feature type="chain" id="PRO_5021285259" description="Guided entry of tail-anchored proteins 1" evidence="8">
    <location>
        <begin position="18"/>
        <end position="200"/>
    </location>
</feature>
<dbReference type="GO" id="GO:0043529">
    <property type="term" value="C:GET complex"/>
    <property type="evidence" value="ECO:0007669"/>
    <property type="project" value="TreeGrafter"/>
</dbReference>
<name>A0A507FJL0_9FUNG</name>
<evidence type="ECO:0000256" key="3">
    <source>
        <dbReference type="ARBA" id="ARBA00022692"/>
    </source>
</evidence>
<comment type="subcellular location">
    <subcellularLocation>
        <location evidence="1">Endoplasmic reticulum membrane</location>
        <topology evidence="1">Multi-pass membrane protein</topology>
    </subcellularLocation>
</comment>
<feature type="transmembrane region" description="Helical" evidence="7">
    <location>
        <begin position="112"/>
        <end position="129"/>
    </location>
</feature>
<dbReference type="InterPro" id="IPR028945">
    <property type="entry name" value="Get1"/>
</dbReference>
<evidence type="ECO:0000256" key="8">
    <source>
        <dbReference type="SAM" id="SignalP"/>
    </source>
</evidence>
<sequence length="200" mass="22699">MSSLLVVFLFAAASTLLNNNYNKLASFCFNFVRRFVPSKETEKIAKLKVVYRSLAPKDLIAAKAVLNSISAQDEFAKWAKERRRHDKLSTEFDALNKNQGNDKAAFERSVSWGVWGFMWFLNIFFVFYFRKSAMFYVPHEFVGPFSIVLRLPFAPQGSVSFAFWLFACKNVISKLFSVFAPAKPVAAAASNASEKTVKME</sequence>
<feature type="transmembrane region" description="Helical" evidence="7">
    <location>
        <begin position="141"/>
        <end position="167"/>
    </location>
</feature>
<dbReference type="Proteomes" id="UP000320333">
    <property type="component" value="Unassembled WGS sequence"/>
</dbReference>
<dbReference type="STRING" id="246404.A0A507FJL0"/>
<dbReference type="EMBL" id="QEAP01000045">
    <property type="protein sequence ID" value="TPX76494.1"/>
    <property type="molecule type" value="Genomic_DNA"/>
</dbReference>
<evidence type="ECO:0008006" key="11">
    <source>
        <dbReference type="Google" id="ProtNLM"/>
    </source>
</evidence>
<evidence type="ECO:0000256" key="6">
    <source>
        <dbReference type="ARBA" id="ARBA00023136"/>
    </source>
</evidence>
<dbReference type="Pfam" id="PF04420">
    <property type="entry name" value="CHD5"/>
    <property type="match status" value="1"/>
</dbReference>
<dbReference type="OrthoDB" id="69461at2759"/>
<keyword evidence="10" id="KW-1185">Reference proteome</keyword>
<gene>
    <name evidence="9" type="ORF">CcCBS67573_g02216</name>
</gene>
<dbReference type="PANTHER" id="PTHR42650:SF1">
    <property type="entry name" value="GUIDED ENTRY OF TAIL-ANCHORED PROTEINS FACTOR 1"/>
    <property type="match status" value="1"/>
</dbReference>
<evidence type="ECO:0000313" key="9">
    <source>
        <dbReference type="EMBL" id="TPX76494.1"/>
    </source>
</evidence>
<evidence type="ECO:0000256" key="5">
    <source>
        <dbReference type="ARBA" id="ARBA00022989"/>
    </source>
</evidence>
<proteinExistence type="inferred from homology"/>
<keyword evidence="5 7" id="KW-1133">Transmembrane helix</keyword>
<evidence type="ECO:0000313" key="10">
    <source>
        <dbReference type="Proteomes" id="UP000320333"/>
    </source>
</evidence>
<comment type="caution">
    <text evidence="9">The sequence shown here is derived from an EMBL/GenBank/DDBJ whole genome shotgun (WGS) entry which is preliminary data.</text>
</comment>
<dbReference type="GO" id="GO:0043495">
    <property type="term" value="F:protein-membrane adaptor activity"/>
    <property type="evidence" value="ECO:0007669"/>
    <property type="project" value="TreeGrafter"/>
</dbReference>
<dbReference type="InterPro" id="IPR029012">
    <property type="entry name" value="Helix_hairpin_bin_sf"/>
</dbReference>
<comment type="similarity">
    <text evidence="2">Belongs to the WRB/GET1 family.</text>
</comment>
<accession>A0A507FJL0</accession>
<feature type="signal peptide" evidence="8">
    <location>
        <begin position="1"/>
        <end position="17"/>
    </location>
</feature>
<keyword evidence="6 7" id="KW-0472">Membrane</keyword>
<dbReference type="AlphaFoldDB" id="A0A507FJL0"/>